<reference evidence="2" key="3">
    <citation type="submission" date="2014-05" db="EMBL/GenBank/DDBJ databases">
        <authorList>
            <person name="Aslett A.Martin."/>
            <person name="De Silva Nishadi"/>
        </authorList>
    </citation>
    <scope>NUCLEOTIDE SEQUENCE</scope>
    <source>
        <strain evidence="2">YM</strain>
    </source>
</reference>
<dbReference type="AlphaFoldDB" id="A0A078K3T1"/>
<dbReference type="Proteomes" id="UP000072874">
    <property type="component" value="Chromosome 4"/>
</dbReference>
<dbReference type="VEuPathDB" id="PlasmoDB:PY17X_0402700"/>
<evidence type="ECO:0000313" key="3">
    <source>
        <dbReference type="EMBL" id="VTZ73156.1"/>
    </source>
</evidence>
<dbReference type="VEuPathDB" id="PlasmoDB:PY07411"/>
<evidence type="ECO:0000256" key="1">
    <source>
        <dbReference type="SAM" id="Phobius"/>
    </source>
</evidence>
<dbReference type="RefSeq" id="XP_022811526.1">
    <property type="nucleotide sequence ID" value="XM_022955042.1"/>
</dbReference>
<sequence length="327" mass="38416">MTINNVCREFYSLWRVFPDELKDSKEYNFNFGMLKNYCPKSGNCNNDIDKINAGFLWLFNAFFGKHGSSVINNTYKDDTVCIMIWLSYMLNLKSHDGINTLKSFYSQHIQNNEKYTKIEVNDETYDNYKKIIDEIKEYMDINISHMSRFYKLLKLLCNMNTAYTRNSSSKCSEHAKKFADEYEKLFNDNDNIEGSSYNKVLRVLSRYYNNFEKGRSYNNISLYLPSLSTEKTSRKVIVAGSNETKIDDSSIGIYQSNLVTTPLSFNTILSDSSILNKLIRVLSILVAIPIFWGISYKYSLFGFRKRSQKQNLREKLKKIRRKWMINI</sequence>
<dbReference type="Pfam" id="PF06022">
    <property type="entry name" value="Cir_Bir_Yir"/>
    <property type="match status" value="1"/>
</dbReference>
<dbReference type="EMBL" id="LK934632">
    <property type="protein sequence ID" value="CDU16408.1"/>
    <property type="molecule type" value="Genomic_DNA"/>
</dbReference>
<dbReference type="VEuPathDB" id="PlasmoDB:PYYM_0402900"/>
<dbReference type="OrthoDB" id="373153at2759"/>
<evidence type="ECO:0000313" key="4">
    <source>
        <dbReference type="Proteomes" id="UP000072874"/>
    </source>
</evidence>
<organism evidence="2 5">
    <name type="scientific">Plasmodium yoelii</name>
    <dbReference type="NCBI Taxonomy" id="5861"/>
    <lineage>
        <taxon>Eukaryota</taxon>
        <taxon>Sar</taxon>
        <taxon>Alveolata</taxon>
        <taxon>Apicomplexa</taxon>
        <taxon>Aconoidasida</taxon>
        <taxon>Haemosporida</taxon>
        <taxon>Plasmodiidae</taxon>
        <taxon>Plasmodium</taxon>
        <taxon>Plasmodium (Vinckeia)</taxon>
    </lineage>
</organism>
<proteinExistence type="predicted"/>
<dbReference type="InterPro" id="IPR006477">
    <property type="entry name" value="Yir_bir_cir"/>
</dbReference>
<gene>
    <name evidence="3" type="ORF">PY17X_0402700</name>
    <name evidence="2" type="ORF">PYYM_0402900</name>
</gene>
<dbReference type="NCBIfam" id="TIGR01590">
    <property type="entry name" value="yir-bir-cir_Pla"/>
    <property type="match status" value="1"/>
</dbReference>
<protein>
    <submittedName>
        <fullName evidence="2">YIR protein</fullName>
    </submittedName>
</protein>
<reference evidence="3" key="2">
    <citation type="submission" date="2014-05" db="EMBL/GenBank/DDBJ databases">
        <authorList>
            <person name="Aslett M.A."/>
            <person name="De Silva N."/>
        </authorList>
    </citation>
    <scope>NUCLEOTIDE SEQUENCE</scope>
    <source>
        <strain evidence="3">17X</strain>
    </source>
</reference>
<keyword evidence="1" id="KW-0812">Transmembrane</keyword>
<feature type="transmembrane region" description="Helical" evidence="1">
    <location>
        <begin position="278"/>
        <end position="296"/>
    </location>
</feature>
<reference evidence="4 5" key="1">
    <citation type="journal article" date="2014" name="BMC Biol.">
        <title>A comprehensive evaluation of rodent malaria parasite genomes and gene expression.</title>
        <authorList>
            <person name="Otto T.D."/>
            <person name="Bohme U."/>
            <person name="Jackson A.P."/>
            <person name="Hunt M."/>
            <person name="Franke-Fayard B."/>
            <person name="Hoeijmakers W.A."/>
            <person name="Religa A.A."/>
            <person name="Robertson L."/>
            <person name="Sanders M."/>
            <person name="Ogun S.A."/>
            <person name="Cunningham D."/>
            <person name="Erhart A."/>
            <person name="Billker O."/>
            <person name="Khan S.M."/>
            <person name="Stunnenberg H.G."/>
            <person name="Langhorne J."/>
            <person name="Holder A.A."/>
            <person name="Waters A.P."/>
            <person name="Newbold C.I."/>
            <person name="Pain A."/>
            <person name="Berriman M."/>
            <person name="Janse C.J."/>
        </authorList>
    </citation>
    <scope>NUCLEOTIDE SEQUENCE [LARGE SCALE GENOMIC DNA]</scope>
    <source>
        <strain evidence="3 4">17X</strain>
        <strain evidence="2 5">YM</strain>
    </source>
</reference>
<accession>A0A078K3T1</accession>
<evidence type="ECO:0000313" key="5">
    <source>
        <dbReference type="Proteomes" id="UP000072904"/>
    </source>
</evidence>
<dbReference type="KEGG" id="pyo:PY17X_0402700"/>
<dbReference type="EMBL" id="LM993658">
    <property type="protein sequence ID" value="VTZ73156.1"/>
    <property type="molecule type" value="Genomic_DNA"/>
</dbReference>
<dbReference type="Proteomes" id="UP000072904">
    <property type="component" value="Chromosome 4"/>
</dbReference>
<keyword evidence="1" id="KW-1133">Transmembrane helix</keyword>
<evidence type="ECO:0000313" key="2">
    <source>
        <dbReference type="EMBL" id="CDU16408.1"/>
    </source>
</evidence>
<name>A0A078K3T1_PLAYE</name>
<reference evidence="3" key="4">
    <citation type="submission" date="2019-05" db="EMBL/GenBank/DDBJ databases">
        <authorList>
            <consortium name="Pathogen Informatics"/>
        </authorList>
    </citation>
    <scope>NUCLEOTIDE SEQUENCE</scope>
    <source>
        <strain evidence="3">17X</strain>
    </source>
</reference>
<dbReference type="GeneID" id="3800495"/>
<dbReference type="VEuPathDB" id="PlasmoDB:Py17XNL_000403855"/>
<keyword evidence="1" id="KW-0472">Membrane</keyword>